<sequence>MRDRIHPACISNRKVKPLIIRFKLKTTEYTKNALHLVVNHVTLRSITPMILMVKQMFPIQSIYEDKEKVNDLIRFIYLTVNY</sequence>
<organism evidence="1 2">
    <name type="scientific">Methanococcoides alaskense</name>
    <dbReference type="NCBI Taxonomy" id="325778"/>
    <lineage>
        <taxon>Archaea</taxon>
        <taxon>Methanobacteriati</taxon>
        <taxon>Methanobacteriota</taxon>
        <taxon>Stenosarchaea group</taxon>
        <taxon>Methanomicrobia</taxon>
        <taxon>Methanosarcinales</taxon>
        <taxon>Methanosarcinaceae</taxon>
        <taxon>Methanococcoides</taxon>
    </lineage>
</organism>
<gene>
    <name evidence="1" type="ORF">J2750_002467</name>
</gene>
<keyword evidence="2" id="KW-1185">Reference proteome</keyword>
<dbReference type="EMBL" id="JAVDQI010000017">
    <property type="protein sequence ID" value="MDR6223986.1"/>
    <property type="molecule type" value="Genomic_DNA"/>
</dbReference>
<proteinExistence type="predicted"/>
<comment type="caution">
    <text evidence="1">The sequence shown here is derived from an EMBL/GenBank/DDBJ whole genome shotgun (WGS) entry which is preliminary data.</text>
</comment>
<dbReference type="AlphaFoldDB" id="A0AA90ZAR7"/>
<accession>A0AA90ZAR7</accession>
<reference evidence="1 2" key="1">
    <citation type="submission" date="2023-07" db="EMBL/GenBank/DDBJ databases">
        <title>Genomic Encyclopedia of Type Strains, Phase IV (KMG-IV): sequencing the most valuable type-strain genomes for metagenomic binning, comparative biology and taxonomic classification.</title>
        <authorList>
            <person name="Goeker M."/>
        </authorList>
    </citation>
    <scope>NUCLEOTIDE SEQUENCE [LARGE SCALE GENOMIC DNA]</scope>
    <source>
        <strain evidence="1 2">DSM 17273</strain>
    </source>
</reference>
<evidence type="ECO:0000313" key="1">
    <source>
        <dbReference type="EMBL" id="MDR6223986.1"/>
    </source>
</evidence>
<protein>
    <submittedName>
        <fullName evidence="1">Uncharacterized protein</fullName>
    </submittedName>
</protein>
<name>A0AA90ZAR7_9EURY</name>
<dbReference type="Proteomes" id="UP001185015">
    <property type="component" value="Unassembled WGS sequence"/>
</dbReference>
<evidence type="ECO:0000313" key="2">
    <source>
        <dbReference type="Proteomes" id="UP001185015"/>
    </source>
</evidence>